<dbReference type="Proteomes" id="UP000619079">
    <property type="component" value="Unassembled WGS sequence"/>
</dbReference>
<feature type="DNA-binding region" description="H-T-H motif" evidence="2">
    <location>
        <begin position="45"/>
        <end position="64"/>
    </location>
</feature>
<sequence>MTDQKPMGKLAARAATKGAKREAKKRELAASAIEALKRYGYANTTLRDIAAQSELSLGMLHYYFENKEQLLIYCVRLYKEAFAADIGARIAGLETRESLFQAFAEGLAASIVEDAETHRLWYDIRNQALFDPVFQPVVAEIEASLMELVARIAGDGTDTLPVPVLYGAVDGVFRHLLERQLVDEPRSVQDLSEEFRSLLALTSKA</sequence>
<evidence type="ECO:0000256" key="2">
    <source>
        <dbReference type="PROSITE-ProRule" id="PRU00335"/>
    </source>
</evidence>
<dbReference type="InterPro" id="IPR001647">
    <property type="entry name" value="HTH_TetR"/>
</dbReference>
<feature type="domain" description="HTH tetR-type" evidence="3">
    <location>
        <begin position="22"/>
        <end position="82"/>
    </location>
</feature>
<gene>
    <name evidence="4" type="ORF">JF290_12880</name>
</gene>
<proteinExistence type="predicted"/>
<dbReference type="InterPro" id="IPR050109">
    <property type="entry name" value="HTH-type_TetR-like_transc_reg"/>
</dbReference>
<dbReference type="GO" id="GO:0000976">
    <property type="term" value="F:transcription cis-regulatory region binding"/>
    <property type="evidence" value="ECO:0007669"/>
    <property type="project" value="TreeGrafter"/>
</dbReference>
<organism evidence="4 5">
    <name type="scientific">Sedimentitalea arenosa</name>
    <dbReference type="NCBI Taxonomy" id="2798803"/>
    <lineage>
        <taxon>Bacteria</taxon>
        <taxon>Pseudomonadati</taxon>
        <taxon>Pseudomonadota</taxon>
        <taxon>Alphaproteobacteria</taxon>
        <taxon>Rhodobacterales</taxon>
        <taxon>Paracoccaceae</taxon>
        <taxon>Sedimentitalea</taxon>
    </lineage>
</organism>
<evidence type="ECO:0000313" key="4">
    <source>
        <dbReference type="EMBL" id="MBJ6372424.1"/>
    </source>
</evidence>
<keyword evidence="5" id="KW-1185">Reference proteome</keyword>
<reference evidence="4" key="1">
    <citation type="submission" date="2020-12" db="EMBL/GenBank/DDBJ databases">
        <title>Sedimentitalea sp. nov., isolated from sand in Incheon.</title>
        <authorList>
            <person name="Kim W."/>
        </authorList>
    </citation>
    <scope>NUCLEOTIDE SEQUENCE</scope>
    <source>
        <strain evidence="4">CAU 1593</strain>
    </source>
</reference>
<dbReference type="PROSITE" id="PS01081">
    <property type="entry name" value="HTH_TETR_1"/>
    <property type="match status" value="1"/>
</dbReference>
<name>A0A8J7JHN1_9RHOB</name>
<dbReference type="InterPro" id="IPR009057">
    <property type="entry name" value="Homeodomain-like_sf"/>
</dbReference>
<keyword evidence="1 2" id="KW-0238">DNA-binding</keyword>
<dbReference type="GO" id="GO:0003700">
    <property type="term" value="F:DNA-binding transcription factor activity"/>
    <property type="evidence" value="ECO:0007669"/>
    <property type="project" value="TreeGrafter"/>
</dbReference>
<dbReference type="PANTHER" id="PTHR30055">
    <property type="entry name" value="HTH-TYPE TRANSCRIPTIONAL REGULATOR RUTR"/>
    <property type="match status" value="1"/>
</dbReference>
<protein>
    <submittedName>
        <fullName evidence="4">TetR family transcriptional regulator</fullName>
    </submittedName>
</protein>
<evidence type="ECO:0000313" key="5">
    <source>
        <dbReference type="Proteomes" id="UP000619079"/>
    </source>
</evidence>
<dbReference type="PANTHER" id="PTHR30055:SF226">
    <property type="entry name" value="HTH-TYPE TRANSCRIPTIONAL REGULATOR PKSA"/>
    <property type="match status" value="1"/>
</dbReference>
<dbReference type="Pfam" id="PF00440">
    <property type="entry name" value="TetR_N"/>
    <property type="match status" value="1"/>
</dbReference>
<dbReference type="Gene3D" id="1.10.357.10">
    <property type="entry name" value="Tetracycline Repressor, domain 2"/>
    <property type="match status" value="1"/>
</dbReference>
<comment type="caution">
    <text evidence="4">The sequence shown here is derived from an EMBL/GenBank/DDBJ whole genome shotgun (WGS) entry which is preliminary data.</text>
</comment>
<dbReference type="EMBL" id="JAELVR010000008">
    <property type="protein sequence ID" value="MBJ6372424.1"/>
    <property type="molecule type" value="Genomic_DNA"/>
</dbReference>
<dbReference type="InterPro" id="IPR023772">
    <property type="entry name" value="DNA-bd_HTH_TetR-type_CS"/>
</dbReference>
<evidence type="ECO:0000256" key="1">
    <source>
        <dbReference type="ARBA" id="ARBA00023125"/>
    </source>
</evidence>
<dbReference type="AlphaFoldDB" id="A0A8J7JHN1"/>
<accession>A0A8J7JHN1</accession>
<dbReference type="SUPFAM" id="SSF46689">
    <property type="entry name" value="Homeodomain-like"/>
    <property type="match status" value="1"/>
</dbReference>
<evidence type="ECO:0000259" key="3">
    <source>
        <dbReference type="PROSITE" id="PS50977"/>
    </source>
</evidence>
<dbReference type="PROSITE" id="PS50977">
    <property type="entry name" value="HTH_TETR_2"/>
    <property type="match status" value="1"/>
</dbReference>
<dbReference type="RefSeq" id="WP_199025302.1">
    <property type="nucleotide sequence ID" value="NZ_JAELVR010000008.1"/>
</dbReference>